<sequence length="282" mass="31408">MPGPCNIKKKKKQQTKREKKGLSARPSLDSQVEHDDPPPPVYEPERVINDLNDLCPEYDAYEPYEPPQPYEPPEPYRPLTHESDDDLLPSTPNIYDPGNGPRVRNARAFLSSFFAQPPSLDDPLCAEFAQEEILQMLCTVLPEETAVILWYNKSRTTGRLCPSCRRLYNLGDVLPDLVQDGAKYSSEPCSPYLSREQEISGLCSPLCFIMASFNHPGAIKTTWGRAAEEIDDYTWSLLNGPGVGTGDQGLSMLMKMARLPDLGLGQLCLPDVDFDSEGEAKA</sequence>
<name>A0A0C9VTF6_9AGAM</name>
<dbReference type="AlphaFoldDB" id="A0A0C9VTF6"/>
<feature type="compositionally biased region" description="Basic residues" evidence="1">
    <location>
        <begin position="7"/>
        <end position="19"/>
    </location>
</feature>
<proteinExistence type="predicted"/>
<dbReference type="EMBL" id="KN839864">
    <property type="protein sequence ID" value="KIJ61225.1"/>
    <property type="molecule type" value="Genomic_DNA"/>
</dbReference>
<feature type="compositionally biased region" description="Basic and acidic residues" evidence="1">
    <location>
        <begin position="31"/>
        <end position="48"/>
    </location>
</feature>
<evidence type="ECO:0000313" key="3">
    <source>
        <dbReference type="Proteomes" id="UP000053820"/>
    </source>
</evidence>
<protein>
    <submittedName>
        <fullName evidence="2">Uncharacterized protein</fullName>
    </submittedName>
</protein>
<dbReference type="OrthoDB" id="3153997at2759"/>
<dbReference type="HOGENOM" id="CLU_046011_0_0_1"/>
<reference evidence="2 3" key="1">
    <citation type="submission" date="2014-04" db="EMBL/GenBank/DDBJ databases">
        <title>Evolutionary Origins and Diversification of the Mycorrhizal Mutualists.</title>
        <authorList>
            <consortium name="DOE Joint Genome Institute"/>
            <consortium name="Mycorrhizal Genomics Consortium"/>
            <person name="Kohler A."/>
            <person name="Kuo A."/>
            <person name="Nagy L.G."/>
            <person name="Floudas D."/>
            <person name="Copeland A."/>
            <person name="Barry K.W."/>
            <person name="Cichocki N."/>
            <person name="Veneault-Fourrey C."/>
            <person name="LaButti K."/>
            <person name="Lindquist E.A."/>
            <person name="Lipzen A."/>
            <person name="Lundell T."/>
            <person name="Morin E."/>
            <person name="Murat C."/>
            <person name="Riley R."/>
            <person name="Ohm R."/>
            <person name="Sun H."/>
            <person name="Tunlid A."/>
            <person name="Henrissat B."/>
            <person name="Grigoriev I.V."/>
            <person name="Hibbett D.S."/>
            <person name="Martin F."/>
        </authorList>
    </citation>
    <scope>NUCLEOTIDE SEQUENCE [LARGE SCALE GENOMIC DNA]</scope>
    <source>
        <strain evidence="2 3">MD-312</strain>
    </source>
</reference>
<dbReference type="Proteomes" id="UP000053820">
    <property type="component" value="Unassembled WGS sequence"/>
</dbReference>
<feature type="compositionally biased region" description="Pro residues" evidence="1">
    <location>
        <begin position="64"/>
        <end position="76"/>
    </location>
</feature>
<feature type="region of interest" description="Disordered" evidence="1">
    <location>
        <begin position="1"/>
        <end position="99"/>
    </location>
</feature>
<evidence type="ECO:0000313" key="2">
    <source>
        <dbReference type="EMBL" id="KIJ61225.1"/>
    </source>
</evidence>
<organism evidence="2 3">
    <name type="scientific">Hydnomerulius pinastri MD-312</name>
    <dbReference type="NCBI Taxonomy" id="994086"/>
    <lineage>
        <taxon>Eukaryota</taxon>
        <taxon>Fungi</taxon>
        <taxon>Dikarya</taxon>
        <taxon>Basidiomycota</taxon>
        <taxon>Agaricomycotina</taxon>
        <taxon>Agaricomycetes</taxon>
        <taxon>Agaricomycetidae</taxon>
        <taxon>Boletales</taxon>
        <taxon>Boletales incertae sedis</taxon>
        <taxon>Leucogyrophana</taxon>
    </lineage>
</organism>
<accession>A0A0C9VTF6</accession>
<keyword evidence="3" id="KW-1185">Reference proteome</keyword>
<evidence type="ECO:0000256" key="1">
    <source>
        <dbReference type="SAM" id="MobiDB-lite"/>
    </source>
</evidence>
<gene>
    <name evidence="2" type="ORF">HYDPIDRAFT_177122</name>
</gene>